<dbReference type="EMBL" id="JBDFQZ010000007">
    <property type="protein sequence ID" value="KAK9706341.1"/>
    <property type="molecule type" value="Genomic_DNA"/>
</dbReference>
<evidence type="ECO:0000256" key="3">
    <source>
        <dbReference type="SAM" id="Phobius"/>
    </source>
</evidence>
<keyword evidence="1" id="KW-1015">Disulfide bond</keyword>
<sequence length="182" mass="19779">MGSSAKNNVMVLIVMMVLFVHGGTWAEAQVHHVVGDDRGWDLASNIASWADGRTFTVGDFLWFAYSGGLDRDNVVELRSKEEFESCDVSNPIVMLTEGIDKISLQEEGHRYFASSNIDNCKKGLKLPVEVQSKSSALRSSSSTTNKAAFLAQEPSAPSSATQIYGSVVMVVFCVVALFTVAY</sequence>
<evidence type="ECO:0000256" key="4">
    <source>
        <dbReference type="SAM" id="SignalP"/>
    </source>
</evidence>
<dbReference type="PANTHER" id="PTHR33021">
    <property type="entry name" value="BLUE COPPER PROTEIN"/>
    <property type="match status" value="1"/>
</dbReference>
<dbReference type="GO" id="GO:0009055">
    <property type="term" value="F:electron transfer activity"/>
    <property type="evidence" value="ECO:0007669"/>
    <property type="project" value="InterPro"/>
</dbReference>
<dbReference type="Pfam" id="PF02298">
    <property type="entry name" value="Cu_bind_like"/>
    <property type="match status" value="1"/>
</dbReference>
<accession>A0AAW1JRA0</accession>
<comment type="caution">
    <text evidence="6">The sequence shown here is derived from an EMBL/GenBank/DDBJ whole genome shotgun (WGS) entry which is preliminary data.</text>
</comment>
<evidence type="ECO:0000313" key="7">
    <source>
        <dbReference type="Proteomes" id="UP001443914"/>
    </source>
</evidence>
<evidence type="ECO:0000256" key="1">
    <source>
        <dbReference type="ARBA" id="ARBA00023157"/>
    </source>
</evidence>
<dbReference type="Proteomes" id="UP001443914">
    <property type="component" value="Unassembled WGS sequence"/>
</dbReference>
<feature type="chain" id="PRO_5043844751" description="Phytocyanin domain-containing protein" evidence="4">
    <location>
        <begin position="27"/>
        <end position="182"/>
    </location>
</feature>
<keyword evidence="4" id="KW-0732">Signal</keyword>
<keyword evidence="2" id="KW-0325">Glycoprotein</keyword>
<evidence type="ECO:0000259" key="5">
    <source>
        <dbReference type="PROSITE" id="PS51485"/>
    </source>
</evidence>
<dbReference type="InterPro" id="IPR003245">
    <property type="entry name" value="Phytocyanin_dom"/>
</dbReference>
<dbReference type="FunFam" id="2.60.40.420:FF:000034">
    <property type="entry name" value="Cupredoxin superfamily protein"/>
    <property type="match status" value="1"/>
</dbReference>
<keyword evidence="3" id="KW-0812">Transmembrane</keyword>
<dbReference type="AlphaFoldDB" id="A0AAW1JRA0"/>
<keyword evidence="3" id="KW-0472">Membrane</keyword>
<keyword evidence="7" id="KW-1185">Reference proteome</keyword>
<reference evidence="6" key="1">
    <citation type="submission" date="2024-03" db="EMBL/GenBank/DDBJ databases">
        <title>WGS assembly of Saponaria officinalis var. Norfolk2.</title>
        <authorList>
            <person name="Jenkins J."/>
            <person name="Shu S."/>
            <person name="Grimwood J."/>
            <person name="Barry K."/>
            <person name="Goodstein D."/>
            <person name="Schmutz J."/>
            <person name="Leebens-Mack J."/>
            <person name="Osbourn A."/>
        </authorList>
    </citation>
    <scope>NUCLEOTIDE SEQUENCE [LARGE SCALE GENOMIC DNA]</scope>
    <source>
        <strain evidence="6">JIC</strain>
    </source>
</reference>
<dbReference type="PROSITE" id="PS51485">
    <property type="entry name" value="PHYTOCYANIN"/>
    <property type="match status" value="1"/>
</dbReference>
<proteinExistence type="predicted"/>
<protein>
    <recommendedName>
        <fullName evidence="5">Phytocyanin domain-containing protein</fullName>
    </recommendedName>
</protein>
<name>A0AAW1JRA0_SAPOF</name>
<dbReference type="PANTHER" id="PTHR33021:SF31">
    <property type="entry name" value="OS02G0720100 PROTEIN"/>
    <property type="match status" value="1"/>
</dbReference>
<feature type="domain" description="Phytocyanin" evidence="5">
    <location>
        <begin position="30"/>
        <end position="132"/>
    </location>
</feature>
<evidence type="ECO:0000313" key="6">
    <source>
        <dbReference type="EMBL" id="KAK9706341.1"/>
    </source>
</evidence>
<gene>
    <name evidence="6" type="ORF">RND81_07G117500</name>
</gene>
<feature type="signal peptide" evidence="4">
    <location>
        <begin position="1"/>
        <end position="26"/>
    </location>
</feature>
<dbReference type="GO" id="GO:0005886">
    <property type="term" value="C:plasma membrane"/>
    <property type="evidence" value="ECO:0007669"/>
    <property type="project" value="TreeGrafter"/>
</dbReference>
<dbReference type="InterPro" id="IPR008972">
    <property type="entry name" value="Cupredoxin"/>
</dbReference>
<dbReference type="CDD" id="cd04216">
    <property type="entry name" value="Phytocyanin"/>
    <property type="match status" value="1"/>
</dbReference>
<feature type="transmembrane region" description="Helical" evidence="3">
    <location>
        <begin position="163"/>
        <end position="181"/>
    </location>
</feature>
<organism evidence="6 7">
    <name type="scientific">Saponaria officinalis</name>
    <name type="common">Common soapwort</name>
    <name type="synonym">Lychnis saponaria</name>
    <dbReference type="NCBI Taxonomy" id="3572"/>
    <lineage>
        <taxon>Eukaryota</taxon>
        <taxon>Viridiplantae</taxon>
        <taxon>Streptophyta</taxon>
        <taxon>Embryophyta</taxon>
        <taxon>Tracheophyta</taxon>
        <taxon>Spermatophyta</taxon>
        <taxon>Magnoliopsida</taxon>
        <taxon>eudicotyledons</taxon>
        <taxon>Gunneridae</taxon>
        <taxon>Pentapetalae</taxon>
        <taxon>Caryophyllales</taxon>
        <taxon>Caryophyllaceae</taxon>
        <taxon>Caryophylleae</taxon>
        <taxon>Saponaria</taxon>
    </lineage>
</organism>
<dbReference type="InterPro" id="IPR039391">
    <property type="entry name" value="Phytocyanin-like"/>
</dbReference>
<keyword evidence="3" id="KW-1133">Transmembrane helix</keyword>
<evidence type="ECO:0000256" key="2">
    <source>
        <dbReference type="ARBA" id="ARBA00023180"/>
    </source>
</evidence>
<dbReference type="Gene3D" id="2.60.40.420">
    <property type="entry name" value="Cupredoxins - blue copper proteins"/>
    <property type="match status" value="1"/>
</dbReference>
<dbReference type="SUPFAM" id="SSF49503">
    <property type="entry name" value="Cupredoxins"/>
    <property type="match status" value="1"/>
</dbReference>